<evidence type="ECO:0000313" key="2">
    <source>
        <dbReference type="Proteomes" id="UP001500575"/>
    </source>
</evidence>
<reference evidence="1 2" key="1">
    <citation type="journal article" date="2019" name="Int. J. Syst. Evol. Microbiol.">
        <title>The Global Catalogue of Microorganisms (GCM) 10K type strain sequencing project: providing services to taxonomists for standard genome sequencing and annotation.</title>
        <authorList>
            <consortium name="The Broad Institute Genomics Platform"/>
            <consortium name="The Broad Institute Genome Sequencing Center for Infectious Disease"/>
            <person name="Wu L."/>
            <person name="Ma J."/>
        </authorList>
    </citation>
    <scope>NUCLEOTIDE SEQUENCE [LARGE SCALE GENOMIC DNA]</scope>
    <source>
        <strain evidence="1 2">JCM 16021</strain>
    </source>
</reference>
<accession>A0ABN2YCR1</accession>
<dbReference type="Proteomes" id="UP001500575">
    <property type="component" value="Unassembled WGS sequence"/>
</dbReference>
<sequence>MTDVGRTEPTCADAGEHDGRGVAGLLGAAAAASGCRDRFDPDTHLADATQGGGVVRTDEVVV</sequence>
<dbReference type="EMBL" id="BAAAQQ010000011">
    <property type="protein sequence ID" value="GAA2124845.1"/>
    <property type="molecule type" value="Genomic_DNA"/>
</dbReference>
<proteinExistence type="predicted"/>
<organism evidence="1 2">
    <name type="scientific">Nocardioides bigeumensis</name>
    <dbReference type="NCBI Taxonomy" id="433657"/>
    <lineage>
        <taxon>Bacteria</taxon>
        <taxon>Bacillati</taxon>
        <taxon>Actinomycetota</taxon>
        <taxon>Actinomycetes</taxon>
        <taxon>Propionibacteriales</taxon>
        <taxon>Nocardioidaceae</taxon>
        <taxon>Nocardioides</taxon>
    </lineage>
</organism>
<dbReference type="PROSITE" id="PS51257">
    <property type="entry name" value="PROKAR_LIPOPROTEIN"/>
    <property type="match status" value="1"/>
</dbReference>
<gene>
    <name evidence="1" type="ORF">GCM10009843_21920</name>
</gene>
<evidence type="ECO:0000313" key="1">
    <source>
        <dbReference type="EMBL" id="GAA2124845.1"/>
    </source>
</evidence>
<comment type="caution">
    <text evidence="1">The sequence shown here is derived from an EMBL/GenBank/DDBJ whole genome shotgun (WGS) entry which is preliminary data.</text>
</comment>
<protein>
    <submittedName>
        <fullName evidence="1">Uncharacterized protein</fullName>
    </submittedName>
</protein>
<name>A0ABN2YCR1_9ACTN</name>
<keyword evidence="2" id="KW-1185">Reference proteome</keyword>